<proteinExistence type="predicted"/>
<gene>
    <name evidence="2" type="ORF">GII36_01735</name>
</gene>
<accession>A0A857MMR1</accession>
<dbReference type="EMBL" id="CP045921">
    <property type="protein sequence ID" value="QHN42569.1"/>
    <property type="molecule type" value="Genomic_DNA"/>
</dbReference>
<sequence length="113" mass="12701">MQRTIGKMLNRPGSKINPDGISELPRTDGTTTYLSQEYLQSLDKYMPMDLYQKIANTVPTIIIRATQDEVIGMTNVDEIQYATHYDIAADHNFTGIARATLIGLLQKEVLLAR</sequence>
<dbReference type="KEGG" id="mama:GII36_01735"/>
<dbReference type="Proteomes" id="UP001059824">
    <property type="component" value="Chromosome"/>
</dbReference>
<keyword evidence="3" id="KW-1185">Reference proteome</keyword>
<name>A0A857MMR1_9BACT</name>
<evidence type="ECO:0000256" key="1">
    <source>
        <dbReference type="SAM" id="MobiDB-lite"/>
    </source>
</evidence>
<reference evidence="2" key="1">
    <citation type="journal article" date="2021" name="Nat. Microbiol.">
        <title>Cocultivation of an ultrasmall environmental parasitic bacterium with lytic ability against bacteria associated with wastewater foams.</title>
        <authorList>
            <person name="Batinovic S."/>
            <person name="Rose J.J.A."/>
            <person name="Ratcliffe J."/>
            <person name="Seviour R.J."/>
            <person name="Petrovski S."/>
        </authorList>
    </citation>
    <scope>NUCLEOTIDE SEQUENCE</scope>
    <source>
        <strain evidence="2">JR1</strain>
    </source>
</reference>
<protein>
    <submittedName>
        <fullName evidence="2">Uncharacterized protein</fullName>
    </submittedName>
</protein>
<evidence type="ECO:0000313" key="2">
    <source>
        <dbReference type="EMBL" id="QHN42569.1"/>
    </source>
</evidence>
<feature type="region of interest" description="Disordered" evidence="1">
    <location>
        <begin position="1"/>
        <end position="28"/>
    </location>
</feature>
<organism evidence="2 3">
    <name type="scientific">Candidatus Mycosynbacter amalyticus</name>
    <dbReference type="NCBI Taxonomy" id="2665156"/>
    <lineage>
        <taxon>Bacteria</taxon>
        <taxon>Candidatus Saccharimonadota</taxon>
        <taxon>Candidatus Saccharimonadota incertae sedis</taxon>
        <taxon>Candidatus Mycosynbacter</taxon>
    </lineage>
</organism>
<evidence type="ECO:0000313" key="3">
    <source>
        <dbReference type="Proteomes" id="UP001059824"/>
    </source>
</evidence>
<dbReference type="AlphaFoldDB" id="A0A857MMR1"/>